<comment type="caution">
    <text evidence="2">The sequence shown here is derived from an EMBL/GenBank/DDBJ whole genome shotgun (WGS) entry which is preliminary data.</text>
</comment>
<dbReference type="PANTHER" id="PTHR34387:SF1">
    <property type="entry name" value="PERIPLASMIC IMMUNOGENIC PROTEIN"/>
    <property type="match status" value="1"/>
</dbReference>
<gene>
    <name evidence="2" type="ORF">LMG27198_12560</name>
</gene>
<reference evidence="2" key="1">
    <citation type="journal article" date="2023" name="Int. J. Syst. Evol. Microbiol.">
        <title>Methylocystis iwaonis sp. nov., a type II methane-oxidizing bacterium from surface soil of a rice paddy field in Japan, and emended description of the genus Methylocystis (ex Whittenbury et al. 1970) Bowman et al. 1993.</title>
        <authorList>
            <person name="Kaise H."/>
            <person name="Sawadogo J.B."/>
            <person name="Alam M.S."/>
            <person name="Ueno C."/>
            <person name="Dianou D."/>
            <person name="Shinjo R."/>
            <person name="Asakawa S."/>
        </authorList>
    </citation>
    <scope>NUCLEOTIDE SEQUENCE</scope>
    <source>
        <strain evidence="2">LMG27198</strain>
    </source>
</reference>
<evidence type="ECO:0008006" key="4">
    <source>
        <dbReference type="Google" id="ProtNLM"/>
    </source>
</evidence>
<dbReference type="AlphaFoldDB" id="A0A9W6GSL9"/>
<dbReference type="Proteomes" id="UP001144323">
    <property type="component" value="Unassembled WGS sequence"/>
</dbReference>
<accession>A0A9W6GSL9</accession>
<dbReference type="RefSeq" id="WP_281801375.1">
    <property type="nucleotide sequence ID" value="NZ_BSEC01000001.1"/>
</dbReference>
<dbReference type="Gene3D" id="3.30.70.2970">
    <property type="entry name" value="Protein of unknown function (DUF541), domain 2"/>
    <property type="match status" value="1"/>
</dbReference>
<feature type="signal peptide" evidence="1">
    <location>
        <begin position="1"/>
        <end position="18"/>
    </location>
</feature>
<evidence type="ECO:0000313" key="2">
    <source>
        <dbReference type="EMBL" id="GLI92264.1"/>
    </source>
</evidence>
<keyword evidence="1" id="KW-0732">Signal</keyword>
<keyword evidence="3" id="KW-1185">Reference proteome</keyword>
<sequence>MIRAILAISLMFCGYAQAESLKDSVPNVAVVGEASEDVAPDRATLRFGVVTERPTAAAAAADNAAAIKAILDDLKTMGVADEDMQTQQLSLAPVTTEDRDAKGKVKTTTAYRASNMLAIRVKPVDKASDIVGRVLDKGANSLEGVDYDNSALDEKRDELRAKAVKDAERRARIYAEAAGLRLARVIEIRPSEGYSPVARSFDAPIAMAAAPAPGGTSVPLRPGVQHVSERVSVIWALAR</sequence>
<dbReference type="Pfam" id="PF04402">
    <property type="entry name" value="SIMPL"/>
    <property type="match status" value="1"/>
</dbReference>
<dbReference type="GO" id="GO:0006974">
    <property type="term" value="P:DNA damage response"/>
    <property type="evidence" value="ECO:0007669"/>
    <property type="project" value="TreeGrafter"/>
</dbReference>
<dbReference type="PANTHER" id="PTHR34387">
    <property type="entry name" value="SLR1258 PROTEIN"/>
    <property type="match status" value="1"/>
</dbReference>
<evidence type="ECO:0000256" key="1">
    <source>
        <dbReference type="SAM" id="SignalP"/>
    </source>
</evidence>
<proteinExistence type="predicted"/>
<feature type="chain" id="PRO_5040748000" description="SIMPL domain-containing protein" evidence="1">
    <location>
        <begin position="19"/>
        <end position="239"/>
    </location>
</feature>
<dbReference type="InterPro" id="IPR052022">
    <property type="entry name" value="26kDa_periplasmic_antigen"/>
</dbReference>
<dbReference type="Gene3D" id="3.30.110.170">
    <property type="entry name" value="Protein of unknown function (DUF541), domain 1"/>
    <property type="match status" value="1"/>
</dbReference>
<dbReference type="InterPro" id="IPR007497">
    <property type="entry name" value="SIMPL/DUF541"/>
</dbReference>
<organism evidence="2 3">
    <name type="scientific">Methylocystis echinoides</name>
    <dbReference type="NCBI Taxonomy" id="29468"/>
    <lineage>
        <taxon>Bacteria</taxon>
        <taxon>Pseudomonadati</taxon>
        <taxon>Pseudomonadota</taxon>
        <taxon>Alphaproteobacteria</taxon>
        <taxon>Hyphomicrobiales</taxon>
        <taxon>Methylocystaceae</taxon>
        <taxon>Methylocystis</taxon>
    </lineage>
</organism>
<name>A0A9W6GSL9_9HYPH</name>
<dbReference type="EMBL" id="BSEC01000001">
    <property type="protein sequence ID" value="GLI92264.1"/>
    <property type="molecule type" value="Genomic_DNA"/>
</dbReference>
<protein>
    <recommendedName>
        <fullName evidence="4">SIMPL domain-containing protein</fullName>
    </recommendedName>
</protein>
<evidence type="ECO:0000313" key="3">
    <source>
        <dbReference type="Proteomes" id="UP001144323"/>
    </source>
</evidence>